<feature type="transmembrane region" description="Helical" evidence="2">
    <location>
        <begin position="25"/>
        <end position="46"/>
    </location>
</feature>
<keyword evidence="2" id="KW-1133">Transmembrane helix</keyword>
<feature type="compositionally biased region" description="Pro residues" evidence="1">
    <location>
        <begin position="189"/>
        <end position="202"/>
    </location>
</feature>
<sequence length="304" mass="31946">MTSPTSPTPADGKPIGQYLTPLRDLAAYVLVGAPAVFLLIAVINLIGDNFDARTAASFDNFISLPTILMPLAAVVLALGITPKHPKARLIALAAVVEYAVAGFFGIIFGLLFGVINIASYDAGSAFKTLLVELAWLAVYGVAAYAMLQIWRGVYMVPKPQAPPGVYGQPQYGQPQQYGQQPQYGQPYGQQPPPYGQPAPFGAPQPGTYGQPPVPPAAPPSYPAGTYGQPPVQPAPPAQPGWNQPPVTAPPLSTPPVPPAPAAPATPFSDATQVVRDEPEPIDRTTKMPDDRPGFGPADTDPPRQ</sequence>
<dbReference type="RefSeq" id="WP_067688897.1">
    <property type="nucleotide sequence ID" value="NZ_LLZH01000085.1"/>
</dbReference>
<organism evidence="3 4">
    <name type="scientific">Actinoplanes awajinensis subsp. mycoplanecinus</name>
    <dbReference type="NCBI Taxonomy" id="135947"/>
    <lineage>
        <taxon>Bacteria</taxon>
        <taxon>Bacillati</taxon>
        <taxon>Actinomycetota</taxon>
        <taxon>Actinomycetes</taxon>
        <taxon>Micromonosporales</taxon>
        <taxon>Micromonosporaceae</taxon>
        <taxon>Actinoplanes</taxon>
    </lineage>
</organism>
<dbReference type="OrthoDB" id="3298044at2"/>
<name>A0A0X3UVZ0_9ACTN</name>
<keyword evidence="4" id="KW-1185">Reference proteome</keyword>
<keyword evidence="2" id="KW-0472">Membrane</keyword>
<accession>A0A0X3UVZ0</accession>
<feature type="compositionally biased region" description="Basic and acidic residues" evidence="1">
    <location>
        <begin position="274"/>
        <end position="292"/>
    </location>
</feature>
<feature type="transmembrane region" description="Helical" evidence="2">
    <location>
        <begin position="92"/>
        <end position="117"/>
    </location>
</feature>
<proteinExistence type="predicted"/>
<evidence type="ECO:0000256" key="2">
    <source>
        <dbReference type="SAM" id="Phobius"/>
    </source>
</evidence>
<keyword evidence="2" id="KW-0812">Transmembrane</keyword>
<evidence type="ECO:0000313" key="3">
    <source>
        <dbReference type="EMBL" id="KUL36710.1"/>
    </source>
</evidence>
<feature type="region of interest" description="Disordered" evidence="1">
    <location>
        <begin position="165"/>
        <end position="304"/>
    </location>
</feature>
<feature type="transmembrane region" description="Helical" evidence="2">
    <location>
        <begin position="129"/>
        <end position="150"/>
    </location>
</feature>
<feature type="compositionally biased region" description="Pro residues" evidence="1">
    <location>
        <begin position="246"/>
        <end position="263"/>
    </location>
</feature>
<evidence type="ECO:0000313" key="4">
    <source>
        <dbReference type="Proteomes" id="UP000053244"/>
    </source>
</evidence>
<evidence type="ECO:0000256" key="1">
    <source>
        <dbReference type="SAM" id="MobiDB-lite"/>
    </source>
</evidence>
<comment type="caution">
    <text evidence="3">The sequence shown here is derived from an EMBL/GenBank/DDBJ whole genome shotgun (WGS) entry which is preliminary data.</text>
</comment>
<feature type="compositionally biased region" description="Pro residues" evidence="1">
    <location>
        <begin position="211"/>
        <end position="221"/>
    </location>
</feature>
<dbReference type="AlphaFoldDB" id="A0A0X3UVZ0"/>
<feature type="compositionally biased region" description="Low complexity" evidence="1">
    <location>
        <begin position="165"/>
        <end position="188"/>
    </location>
</feature>
<gene>
    <name evidence="3" type="ORF">ADL15_12820</name>
</gene>
<dbReference type="EMBL" id="LLZH01000085">
    <property type="protein sequence ID" value="KUL36710.1"/>
    <property type="molecule type" value="Genomic_DNA"/>
</dbReference>
<dbReference type="Proteomes" id="UP000053244">
    <property type="component" value="Unassembled WGS sequence"/>
</dbReference>
<reference evidence="3 4" key="1">
    <citation type="submission" date="2015-10" db="EMBL/GenBank/DDBJ databases">
        <authorList>
            <person name="Gilbert D.G."/>
        </authorList>
    </citation>
    <scope>NUCLEOTIDE SEQUENCE [LARGE SCALE GENOMIC DNA]</scope>
    <source>
        <strain evidence="3 4">NRRL B-16712</strain>
    </source>
</reference>
<protein>
    <submittedName>
        <fullName evidence="3">Uncharacterized protein</fullName>
    </submittedName>
</protein>
<feature type="transmembrane region" description="Helical" evidence="2">
    <location>
        <begin position="61"/>
        <end position="80"/>
    </location>
</feature>